<protein>
    <submittedName>
        <fullName evidence="2">Uncharacterized protein</fullName>
    </submittedName>
</protein>
<reference evidence="2 3" key="1">
    <citation type="submission" date="2019-11" db="EMBL/GenBank/DDBJ databases">
        <title>Whole genome sequencing identifies a novel species of the genus Arsenicicoccus isolated from human blood.</title>
        <authorList>
            <person name="Jeong J.H."/>
            <person name="Kweon O.J."/>
            <person name="Kim H.R."/>
            <person name="Kim T.-H."/>
            <person name="Ha S.-M."/>
            <person name="Lee M.-K."/>
        </authorList>
    </citation>
    <scope>NUCLEOTIDE SEQUENCE [LARGE SCALE GENOMIC DNA]</scope>
    <source>
        <strain evidence="2 3">MKL-02</strain>
    </source>
</reference>
<comment type="caution">
    <text evidence="2">The sequence shown here is derived from an EMBL/GenBank/DDBJ whole genome shotgun (WGS) entry which is preliminary data.</text>
</comment>
<proteinExistence type="predicted"/>
<feature type="compositionally biased region" description="Polar residues" evidence="1">
    <location>
        <begin position="1"/>
        <end position="10"/>
    </location>
</feature>
<evidence type="ECO:0000256" key="1">
    <source>
        <dbReference type="SAM" id="MobiDB-lite"/>
    </source>
</evidence>
<evidence type="ECO:0000313" key="3">
    <source>
        <dbReference type="Proteomes" id="UP000431092"/>
    </source>
</evidence>
<name>A0A6I3IZ34_9MICO</name>
<evidence type="ECO:0000313" key="2">
    <source>
        <dbReference type="EMBL" id="MTB72216.1"/>
    </source>
</evidence>
<dbReference type="AlphaFoldDB" id="A0A6I3IZ34"/>
<accession>A0A6I3IZ34</accession>
<feature type="compositionally biased region" description="Basic and acidic residues" evidence="1">
    <location>
        <begin position="11"/>
        <end position="27"/>
    </location>
</feature>
<sequence>MTDIDPQSTELRNHELADEDTRQHTETAVEGDTQDQQDTERAHAEDPAEG</sequence>
<feature type="compositionally biased region" description="Basic and acidic residues" evidence="1">
    <location>
        <begin position="38"/>
        <end position="50"/>
    </location>
</feature>
<dbReference type="Proteomes" id="UP000431092">
    <property type="component" value="Unassembled WGS sequence"/>
</dbReference>
<keyword evidence="3" id="KW-1185">Reference proteome</keyword>
<dbReference type="RefSeq" id="WP_154593480.1">
    <property type="nucleotide sequence ID" value="NZ_WLVL01000037.1"/>
</dbReference>
<organism evidence="2 3">
    <name type="scientific">Arsenicicoccus cauae</name>
    <dbReference type="NCBI Taxonomy" id="2663847"/>
    <lineage>
        <taxon>Bacteria</taxon>
        <taxon>Bacillati</taxon>
        <taxon>Actinomycetota</taxon>
        <taxon>Actinomycetes</taxon>
        <taxon>Micrococcales</taxon>
        <taxon>Intrasporangiaceae</taxon>
        <taxon>Arsenicicoccus</taxon>
    </lineage>
</organism>
<gene>
    <name evidence="2" type="ORF">GGG17_09590</name>
</gene>
<feature type="region of interest" description="Disordered" evidence="1">
    <location>
        <begin position="1"/>
        <end position="50"/>
    </location>
</feature>
<dbReference type="EMBL" id="WLVL01000037">
    <property type="protein sequence ID" value="MTB72216.1"/>
    <property type="molecule type" value="Genomic_DNA"/>
</dbReference>